<evidence type="ECO:0000313" key="1">
    <source>
        <dbReference type="EMBL" id="CEK84705.1"/>
    </source>
</evidence>
<name>A0A0B7AXR6_9EUPU</name>
<reference evidence="1" key="1">
    <citation type="submission" date="2014-12" db="EMBL/GenBank/DDBJ databases">
        <title>Insight into the proteome of Arion vulgaris.</title>
        <authorList>
            <person name="Aradska J."/>
            <person name="Bulat T."/>
            <person name="Smidak R."/>
            <person name="Sarate P."/>
            <person name="Gangsoo J."/>
            <person name="Sialana F."/>
            <person name="Bilban M."/>
            <person name="Lubec G."/>
        </authorList>
    </citation>
    <scope>NUCLEOTIDE SEQUENCE</scope>
    <source>
        <tissue evidence="1">Skin</tissue>
    </source>
</reference>
<gene>
    <name evidence="1" type="primary">ORF144091</name>
</gene>
<proteinExistence type="predicted"/>
<sequence length="60" mass="6429">MMVPFKGSTVMVVIDVNIRNIYCYERLSMLALGKKESTTYAVSASKVGCSGPPNIGVEDG</sequence>
<dbReference type="AlphaFoldDB" id="A0A0B7AXR6"/>
<dbReference type="EMBL" id="HACG01037840">
    <property type="protein sequence ID" value="CEK84705.1"/>
    <property type="molecule type" value="Transcribed_RNA"/>
</dbReference>
<organism evidence="1">
    <name type="scientific">Arion vulgaris</name>
    <dbReference type="NCBI Taxonomy" id="1028688"/>
    <lineage>
        <taxon>Eukaryota</taxon>
        <taxon>Metazoa</taxon>
        <taxon>Spiralia</taxon>
        <taxon>Lophotrochozoa</taxon>
        <taxon>Mollusca</taxon>
        <taxon>Gastropoda</taxon>
        <taxon>Heterobranchia</taxon>
        <taxon>Euthyneura</taxon>
        <taxon>Panpulmonata</taxon>
        <taxon>Eupulmonata</taxon>
        <taxon>Stylommatophora</taxon>
        <taxon>Helicina</taxon>
        <taxon>Arionoidea</taxon>
        <taxon>Arionidae</taxon>
        <taxon>Arion</taxon>
    </lineage>
</organism>
<protein>
    <submittedName>
        <fullName evidence="1">Uncharacterized protein</fullName>
    </submittedName>
</protein>
<accession>A0A0B7AXR6</accession>